<keyword evidence="4" id="KW-0472">Membrane</keyword>
<dbReference type="InterPro" id="IPR029095">
    <property type="entry name" value="NarX-like_N"/>
</dbReference>
<dbReference type="GO" id="GO:0016020">
    <property type="term" value="C:membrane"/>
    <property type="evidence" value="ECO:0007669"/>
    <property type="project" value="UniProtKB-SubCell"/>
</dbReference>
<accession>A0A1W1BRK7</accession>
<reference evidence="6" key="1">
    <citation type="submission" date="2016-10" db="EMBL/GenBank/DDBJ databases">
        <authorList>
            <person name="de Groot N.N."/>
        </authorList>
    </citation>
    <scope>NUCLEOTIDE SEQUENCE</scope>
</reference>
<comment type="subcellular location">
    <subcellularLocation>
        <location evidence="1">Membrane</location>
        <topology evidence="1">Multi-pass membrane protein</topology>
    </subcellularLocation>
</comment>
<sequence length="265" mass="30035">MTKTNLIAKRISFIIIALLLTSDLSMAKDKKLSTLELINIAGQQRMLSQRISKDYLYKGGNIAVSKATRQLAQTLKSSILSQQKLESSIKDEKILNLLEFVQMNNEDIIIKTKDKFTIDNAEYVLDLSESMLEGNEYVMKALKKSEKIGASSTLVDISSRQSMLAQRISKYYIAYQLGIKDDNTINQMNKAVGEFTKNHKILLANSSNTEEINKKLQKVDRLWSVVYKFYLDIEAGGLPLIVFNTADDITKKMTQITNLFSKLDK</sequence>
<evidence type="ECO:0000259" key="5">
    <source>
        <dbReference type="Pfam" id="PF13675"/>
    </source>
</evidence>
<organism evidence="6">
    <name type="scientific">hydrothermal vent metagenome</name>
    <dbReference type="NCBI Taxonomy" id="652676"/>
    <lineage>
        <taxon>unclassified sequences</taxon>
        <taxon>metagenomes</taxon>
        <taxon>ecological metagenomes</taxon>
    </lineage>
</organism>
<feature type="domain" description="NarX-like N-terminal" evidence="5">
    <location>
        <begin position="36"/>
        <end position="99"/>
    </location>
</feature>
<evidence type="ECO:0000313" key="6">
    <source>
        <dbReference type="EMBL" id="SFV56238.1"/>
    </source>
</evidence>
<proteinExistence type="predicted"/>
<dbReference type="AlphaFoldDB" id="A0A1W1BRK7"/>
<name>A0A1W1BRK7_9ZZZZ</name>
<evidence type="ECO:0000256" key="4">
    <source>
        <dbReference type="ARBA" id="ARBA00023136"/>
    </source>
</evidence>
<evidence type="ECO:0000256" key="3">
    <source>
        <dbReference type="ARBA" id="ARBA00022989"/>
    </source>
</evidence>
<dbReference type="Pfam" id="PF13675">
    <property type="entry name" value="PilJ"/>
    <property type="match status" value="1"/>
</dbReference>
<keyword evidence="2" id="KW-0812">Transmembrane</keyword>
<protein>
    <submittedName>
        <fullName evidence="6">Nitric oxide-responding transcriptional regulator Dnr (Crp/Fnr family)</fullName>
    </submittedName>
</protein>
<gene>
    <name evidence="6" type="ORF">MNB_SV-9-113</name>
</gene>
<keyword evidence="3" id="KW-1133">Transmembrane helix</keyword>
<dbReference type="EMBL" id="FPHG01000030">
    <property type="protein sequence ID" value="SFV56238.1"/>
    <property type="molecule type" value="Genomic_DNA"/>
</dbReference>
<evidence type="ECO:0000256" key="1">
    <source>
        <dbReference type="ARBA" id="ARBA00004141"/>
    </source>
</evidence>
<evidence type="ECO:0000256" key="2">
    <source>
        <dbReference type="ARBA" id="ARBA00022692"/>
    </source>
</evidence>